<dbReference type="GO" id="GO:0006081">
    <property type="term" value="P:aldehyde metabolic process"/>
    <property type="evidence" value="ECO:0007669"/>
    <property type="project" value="InterPro"/>
</dbReference>
<evidence type="ECO:0000256" key="4">
    <source>
        <dbReference type="PIRNR" id="PIRNR036492"/>
    </source>
</evidence>
<evidence type="ECO:0000256" key="2">
    <source>
        <dbReference type="ARBA" id="ARBA00023002"/>
    </source>
</evidence>
<name>A0AA39LYL2_9BILA</name>
<keyword evidence="2 4" id="KW-0560">Oxidoreductase</keyword>
<dbReference type="FunFam" id="3.40.605.10:FF:000004">
    <property type="entry name" value="Aldehyde dehydrogenase"/>
    <property type="match status" value="1"/>
</dbReference>
<organism evidence="7 8">
    <name type="scientific">Steinernema hermaphroditum</name>
    <dbReference type="NCBI Taxonomy" id="289476"/>
    <lineage>
        <taxon>Eukaryota</taxon>
        <taxon>Metazoa</taxon>
        <taxon>Ecdysozoa</taxon>
        <taxon>Nematoda</taxon>
        <taxon>Chromadorea</taxon>
        <taxon>Rhabditida</taxon>
        <taxon>Tylenchina</taxon>
        <taxon>Panagrolaimomorpha</taxon>
        <taxon>Strongyloidoidea</taxon>
        <taxon>Steinernematidae</taxon>
        <taxon>Steinernema</taxon>
    </lineage>
</organism>
<reference evidence="7" key="1">
    <citation type="submission" date="2023-06" db="EMBL/GenBank/DDBJ databases">
        <title>Genomic analysis of the entomopathogenic nematode Steinernema hermaphroditum.</title>
        <authorList>
            <person name="Schwarz E.M."/>
            <person name="Heppert J.K."/>
            <person name="Baniya A."/>
            <person name="Schwartz H.T."/>
            <person name="Tan C.-H."/>
            <person name="Antoshechkin I."/>
            <person name="Sternberg P.W."/>
            <person name="Goodrich-Blair H."/>
            <person name="Dillman A.R."/>
        </authorList>
    </citation>
    <scope>NUCLEOTIDE SEQUENCE</scope>
    <source>
        <strain evidence="7">PS9179</strain>
        <tissue evidence="7">Whole animal</tissue>
    </source>
</reference>
<dbReference type="InterPro" id="IPR015590">
    <property type="entry name" value="Aldehyde_DH_dom"/>
</dbReference>
<dbReference type="GO" id="GO:0005737">
    <property type="term" value="C:cytoplasm"/>
    <property type="evidence" value="ECO:0007669"/>
    <property type="project" value="TreeGrafter"/>
</dbReference>
<dbReference type="InterPro" id="IPR016161">
    <property type="entry name" value="Ald_DH/histidinol_DH"/>
</dbReference>
<dbReference type="InterPro" id="IPR012394">
    <property type="entry name" value="Aldehyde_DH_NAD(P)"/>
</dbReference>
<dbReference type="InterPro" id="IPR016162">
    <property type="entry name" value="Ald_DH_N"/>
</dbReference>
<evidence type="ECO:0000256" key="1">
    <source>
        <dbReference type="ARBA" id="ARBA00009986"/>
    </source>
</evidence>
<dbReference type="CDD" id="cd07087">
    <property type="entry name" value="ALDH_F3-13-14_CALDH-like"/>
    <property type="match status" value="1"/>
</dbReference>
<dbReference type="FunFam" id="3.40.309.10:FF:000003">
    <property type="entry name" value="Aldehyde dehydrogenase"/>
    <property type="match status" value="1"/>
</dbReference>
<evidence type="ECO:0000259" key="6">
    <source>
        <dbReference type="Pfam" id="PF00171"/>
    </source>
</evidence>
<keyword evidence="3" id="KW-0520">NAD</keyword>
<dbReference type="Pfam" id="PF00171">
    <property type="entry name" value="Aldedh"/>
    <property type="match status" value="1"/>
</dbReference>
<feature type="active site" evidence="5">
    <location>
        <position position="210"/>
    </location>
</feature>
<comment type="caution">
    <text evidence="7">The sequence shown here is derived from an EMBL/GenBank/DDBJ whole genome shotgun (WGS) entry which is preliminary data.</text>
</comment>
<accession>A0AA39LYL2</accession>
<evidence type="ECO:0000256" key="5">
    <source>
        <dbReference type="PIRSR" id="PIRSR036492-1"/>
    </source>
</evidence>
<feature type="domain" description="Aldehyde dehydrogenase" evidence="6">
    <location>
        <begin position="5"/>
        <end position="430"/>
    </location>
</feature>
<proteinExistence type="inferred from homology"/>
<dbReference type="Gene3D" id="3.40.309.10">
    <property type="entry name" value="Aldehyde Dehydrogenase, Chain A, domain 2"/>
    <property type="match status" value="1"/>
</dbReference>
<dbReference type="GO" id="GO:0004029">
    <property type="term" value="F:aldehyde dehydrogenase (NAD+) activity"/>
    <property type="evidence" value="ECO:0007669"/>
    <property type="project" value="TreeGrafter"/>
</dbReference>
<dbReference type="AlphaFoldDB" id="A0AA39LYL2"/>
<evidence type="ECO:0000313" key="7">
    <source>
        <dbReference type="EMBL" id="KAK0414065.1"/>
    </source>
</evidence>
<dbReference type="Proteomes" id="UP001175271">
    <property type="component" value="Unassembled WGS sequence"/>
</dbReference>
<dbReference type="EMBL" id="JAUCMV010000003">
    <property type="protein sequence ID" value="KAK0414065.1"/>
    <property type="molecule type" value="Genomic_DNA"/>
</dbReference>
<dbReference type="PANTHER" id="PTHR43570:SF16">
    <property type="entry name" value="ALDEHYDE DEHYDROGENASE TYPE III, ISOFORM Q"/>
    <property type="match status" value="1"/>
</dbReference>
<protein>
    <recommendedName>
        <fullName evidence="4">Aldehyde dehydrogenase</fullName>
    </recommendedName>
</protein>
<dbReference type="InterPro" id="IPR016163">
    <property type="entry name" value="Ald_DH_C"/>
</dbReference>
<sequence>MAFHQIIEKQRSFFNTGETKKIDYRRGVLNTLRKLLTENGERFCDAVYRDHRRLREITDTIEIQGSLTELDFFLDNFEEWSAPLLVEHTDVLNEKDVPMIVKDPKGVVLVIGAWNYPIMLLMAPLIPALAAGNTVVMKPSEVSSNTAHAFEEIFPKYFDEKQIAVIQGGIPETTDLLKERFDHILYTGAPFVGKIVMEAAAKHLTPVTLELGGKCPVIVADDADIELAAKTLAAKKWSNCGQTCTSPDYLLASSKTKRKLVEELKKAIDSNFSSDIKSDPKYSRLINERHFDRVKTLLDKSKADVLVKAGELDRKDVFIPPVVLDAKADDAVMEDEIFGPVLPIITSESLDKSIEHINKGEKPLAAYIFTKDQKNVERLYKETSSGAVVANDVMSHFAVNTLPFGGVGNSGMGRYRGKFGFDTFTHEKAVLLRNLSK</sequence>
<dbReference type="SUPFAM" id="SSF53720">
    <property type="entry name" value="ALDH-like"/>
    <property type="match status" value="1"/>
</dbReference>
<feature type="active site" evidence="5">
    <location>
        <position position="244"/>
    </location>
</feature>
<evidence type="ECO:0000256" key="3">
    <source>
        <dbReference type="ARBA" id="ARBA00023027"/>
    </source>
</evidence>
<comment type="similarity">
    <text evidence="1 4">Belongs to the aldehyde dehydrogenase family.</text>
</comment>
<dbReference type="PANTHER" id="PTHR43570">
    <property type="entry name" value="ALDEHYDE DEHYDROGENASE"/>
    <property type="match status" value="1"/>
</dbReference>
<keyword evidence="8" id="KW-1185">Reference proteome</keyword>
<gene>
    <name evidence="7" type="ORF">QR680_007130</name>
</gene>
<evidence type="ECO:0000313" key="8">
    <source>
        <dbReference type="Proteomes" id="UP001175271"/>
    </source>
</evidence>
<dbReference type="PIRSF" id="PIRSF036492">
    <property type="entry name" value="ALDH"/>
    <property type="match status" value="1"/>
</dbReference>
<dbReference type="Gene3D" id="3.40.605.10">
    <property type="entry name" value="Aldehyde Dehydrogenase, Chain A, domain 1"/>
    <property type="match status" value="1"/>
</dbReference>